<gene>
    <name evidence="2" type="ORF">CCMP2556_LOCUS54554</name>
</gene>
<accession>A0ABP0SY96</accession>
<sequence length="212" mass="23402">MSFFSQRTAPSRNKCQNVEKFLPEEDEYREDDAYRETEVEGDTISAEDKVRSVEIDEAIHADIDDNPIGSLQNIVAKHLGRPVVKGDVDYSFDCLECGSFVATVAFPTLEIQPTLAVTGYPAFKKANAKKSAAKEALAELSSEDGKREQEQRHPQRNSTKGMGGGGQKQGFQERPKHNKLRSGGVGHFLEPEECRPGLLGLRHRIAVCLSGL</sequence>
<keyword evidence="3" id="KW-1185">Reference proteome</keyword>
<dbReference type="EMBL" id="CAXAMN010028595">
    <property type="protein sequence ID" value="CAK9117151.1"/>
    <property type="molecule type" value="Genomic_DNA"/>
</dbReference>
<protein>
    <recommendedName>
        <fullName evidence="4">DRBM domain-containing protein</fullName>
    </recommendedName>
</protein>
<organism evidence="2 3">
    <name type="scientific">Durusdinium trenchii</name>
    <dbReference type="NCBI Taxonomy" id="1381693"/>
    <lineage>
        <taxon>Eukaryota</taxon>
        <taxon>Sar</taxon>
        <taxon>Alveolata</taxon>
        <taxon>Dinophyceae</taxon>
        <taxon>Suessiales</taxon>
        <taxon>Symbiodiniaceae</taxon>
        <taxon>Durusdinium</taxon>
    </lineage>
</organism>
<evidence type="ECO:0008006" key="4">
    <source>
        <dbReference type="Google" id="ProtNLM"/>
    </source>
</evidence>
<evidence type="ECO:0000313" key="3">
    <source>
        <dbReference type="Proteomes" id="UP001642484"/>
    </source>
</evidence>
<evidence type="ECO:0000313" key="2">
    <source>
        <dbReference type="EMBL" id="CAK9117151.1"/>
    </source>
</evidence>
<name>A0ABP0SY96_9DINO</name>
<reference evidence="2 3" key="1">
    <citation type="submission" date="2024-02" db="EMBL/GenBank/DDBJ databases">
        <authorList>
            <person name="Chen Y."/>
            <person name="Shah S."/>
            <person name="Dougan E. K."/>
            <person name="Thang M."/>
            <person name="Chan C."/>
        </authorList>
    </citation>
    <scope>NUCLEOTIDE SEQUENCE [LARGE SCALE GENOMIC DNA]</scope>
</reference>
<feature type="region of interest" description="Disordered" evidence="1">
    <location>
        <begin position="1"/>
        <end position="46"/>
    </location>
</feature>
<evidence type="ECO:0000256" key="1">
    <source>
        <dbReference type="SAM" id="MobiDB-lite"/>
    </source>
</evidence>
<feature type="compositionally biased region" description="Polar residues" evidence="1">
    <location>
        <begin position="1"/>
        <end position="16"/>
    </location>
</feature>
<dbReference type="Proteomes" id="UP001642484">
    <property type="component" value="Unassembled WGS sequence"/>
</dbReference>
<proteinExistence type="predicted"/>
<feature type="compositionally biased region" description="Basic and acidic residues" evidence="1">
    <location>
        <begin position="134"/>
        <end position="153"/>
    </location>
</feature>
<feature type="region of interest" description="Disordered" evidence="1">
    <location>
        <begin position="134"/>
        <end position="184"/>
    </location>
</feature>
<comment type="caution">
    <text evidence="2">The sequence shown here is derived from an EMBL/GenBank/DDBJ whole genome shotgun (WGS) entry which is preliminary data.</text>
</comment>